<name>A0A5B7STW0_9FLAO</name>
<evidence type="ECO:0000256" key="4">
    <source>
        <dbReference type="RuleBase" id="RU003915"/>
    </source>
</evidence>
<keyword evidence="2 3" id="KW-0697">Rotamase</keyword>
<dbReference type="EC" id="5.2.1.8" evidence="4"/>
<dbReference type="Pfam" id="PF00254">
    <property type="entry name" value="FKBP_C"/>
    <property type="match status" value="1"/>
</dbReference>
<evidence type="ECO:0000313" key="6">
    <source>
        <dbReference type="EMBL" id="QCX00493.1"/>
    </source>
</evidence>
<dbReference type="OrthoDB" id="1093155at2"/>
<comment type="catalytic activity">
    <reaction evidence="1 3 4">
        <text>[protein]-peptidylproline (omega=180) = [protein]-peptidylproline (omega=0)</text>
        <dbReference type="Rhea" id="RHEA:16237"/>
        <dbReference type="Rhea" id="RHEA-COMP:10747"/>
        <dbReference type="Rhea" id="RHEA-COMP:10748"/>
        <dbReference type="ChEBI" id="CHEBI:83833"/>
        <dbReference type="ChEBI" id="CHEBI:83834"/>
        <dbReference type="EC" id="5.2.1.8"/>
    </reaction>
</comment>
<dbReference type="EMBL" id="CP040710">
    <property type="protein sequence ID" value="QCX00493.1"/>
    <property type="molecule type" value="Genomic_DNA"/>
</dbReference>
<proteinExistence type="inferred from homology"/>
<dbReference type="AlphaFoldDB" id="A0A5B7STW0"/>
<feature type="domain" description="PPIase FKBP-type" evidence="5">
    <location>
        <begin position="91"/>
        <end position="178"/>
    </location>
</feature>
<dbReference type="InterPro" id="IPR046357">
    <property type="entry name" value="PPIase_dom_sf"/>
</dbReference>
<sequence>MVRPQIVLLLSALLLFANCGQPEPRRPIQQKTGKYFGANVARNKALLEEEQQLIKAIIEQDSLHHYEHSASGSWYYYIRKNDTATYLPKANDLVTIAYNVVSFDNDTIYSGEEIGIKKYKVDMEELFPGLRYSVKLLKENESATFLFPSSLGYGYQGDGDKIGVNVPLKSTLTVLKIEKEQTP</sequence>
<dbReference type="Gene3D" id="3.10.50.40">
    <property type="match status" value="1"/>
</dbReference>
<dbReference type="SUPFAM" id="SSF54534">
    <property type="entry name" value="FKBP-like"/>
    <property type="match status" value="1"/>
</dbReference>
<comment type="similarity">
    <text evidence="4">Belongs to the FKBP-type PPIase family.</text>
</comment>
<gene>
    <name evidence="6" type="primary">gldI</name>
    <name evidence="6" type="ORF">FGM00_10350</name>
</gene>
<evidence type="ECO:0000313" key="7">
    <source>
        <dbReference type="Proteomes" id="UP000310017"/>
    </source>
</evidence>
<dbReference type="InterPro" id="IPR019869">
    <property type="entry name" value="Motility-assoc_PPIase_GldI"/>
</dbReference>
<dbReference type="InterPro" id="IPR001179">
    <property type="entry name" value="PPIase_FKBP_dom"/>
</dbReference>
<dbReference type="GO" id="GO:0003755">
    <property type="term" value="F:peptidyl-prolyl cis-trans isomerase activity"/>
    <property type="evidence" value="ECO:0007669"/>
    <property type="project" value="UniProtKB-UniRule"/>
</dbReference>
<protein>
    <recommendedName>
        <fullName evidence="4">Peptidyl-prolyl cis-trans isomerase</fullName>
        <ecNumber evidence="4">5.2.1.8</ecNumber>
    </recommendedName>
</protein>
<organism evidence="6 7">
    <name type="scientific">Aggregatimonas sangjinii</name>
    <dbReference type="NCBI Taxonomy" id="2583587"/>
    <lineage>
        <taxon>Bacteria</taxon>
        <taxon>Pseudomonadati</taxon>
        <taxon>Bacteroidota</taxon>
        <taxon>Flavobacteriia</taxon>
        <taxon>Flavobacteriales</taxon>
        <taxon>Flavobacteriaceae</taxon>
        <taxon>Aggregatimonas</taxon>
    </lineage>
</organism>
<evidence type="ECO:0000256" key="3">
    <source>
        <dbReference type="PROSITE-ProRule" id="PRU00277"/>
    </source>
</evidence>
<dbReference type="NCBIfam" id="TIGR03516">
    <property type="entry name" value="ppisom_GldI"/>
    <property type="match status" value="1"/>
</dbReference>
<evidence type="ECO:0000256" key="2">
    <source>
        <dbReference type="ARBA" id="ARBA00023110"/>
    </source>
</evidence>
<reference evidence="6 7" key="1">
    <citation type="submission" date="2019-05" db="EMBL/GenBank/DDBJ databases">
        <title>Genome sequencing of F202Z8.</title>
        <authorList>
            <person name="Kwon Y.M."/>
        </authorList>
    </citation>
    <scope>NUCLEOTIDE SEQUENCE [LARGE SCALE GENOMIC DNA]</scope>
    <source>
        <strain evidence="6 7">F202Z8</strain>
    </source>
</reference>
<dbReference type="KEGG" id="asag:FGM00_10350"/>
<evidence type="ECO:0000256" key="1">
    <source>
        <dbReference type="ARBA" id="ARBA00000971"/>
    </source>
</evidence>
<accession>A0A5B7STW0</accession>
<dbReference type="PROSITE" id="PS50059">
    <property type="entry name" value="FKBP_PPIASE"/>
    <property type="match status" value="1"/>
</dbReference>
<evidence type="ECO:0000259" key="5">
    <source>
        <dbReference type="PROSITE" id="PS50059"/>
    </source>
</evidence>
<dbReference type="Proteomes" id="UP000310017">
    <property type="component" value="Chromosome"/>
</dbReference>
<keyword evidence="7" id="KW-1185">Reference proteome</keyword>
<keyword evidence="3 4" id="KW-0413">Isomerase</keyword>